<dbReference type="PANTHER" id="PTHR35460">
    <property type="entry name" value="TRNA LIGASE 1"/>
    <property type="match status" value="1"/>
</dbReference>
<dbReference type="Proteomes" id="UP001054857">
    <property type="component" value="Unassembled WGS sequence"/>
</dbReference>
<name>A0AAD3E0K9_9CHLO</name>
<evidence type="ECO:0000313" key="1">
    <source>
        <dbReference type="EMBL" id="GFR51490.1"/>
    </source>
</evidence>
<accession>A0AAD3E0K9</accession>
<proteinExistence type="predicted"/>
<keyword evidence="2" id="KW-1185">Reference proteome</keyword>
<dbReference type="AlphaFoldDB" id="A0AAD3E0K9"/>
<dbReference type="PANTHER" id="PTHR35460:SF1">
    <property type="entry name" value="TRNA LIGASE 1"/>
    <property type="match status" value="1"/>
</dbReference>
<sequence>VTVKVLNSDTLKKTVKNFNPNRYWYEVAGAADSCCGGGHAVVAVADKNLVPAPPGNIARALEPLRGTGITSLALVPVVAGPSSASSPAPAHADLYAQLPDLPLPLELLALCMSRALRRRNHEG</sequence>
<gene>
    <name evidence="1" type="ORF">Agub_g13851</name>
</gene>
<organism evidence="1 2">
    <name type="scientific">Astrephomene gubernaculifera</name>
    <dbReference type="NCBI Taxonomy" id="47775"/>
    <lineage>
        <taxon>Eukaryota</taxon>
        <taxon>Viridiplantae</taxon>
        <taxon>Chlorophyta</taxon>
        <taxon>core chlorophytes</taxon>
        <taxon>Chlorophyceae</taxon>
        <taxon>CS clade</taxon>
        <taxon>Chlamydomonadales</taxon>
        <taxon>Astrephomenaceae</taxon>
        <taxon>Astrephomene</taxon>
    </lineage>
</organism>
<dbReference type="InterPro" id="IPR038837">
    <property type="entry name" value="tRNA_ligase_1"/>
</dbReference>
<evidence type="ECO:0000313" key="2">
    <source>
        <dbReference type="Proteomes" id="UP001054857"/>
    </source>
</evidence>
<reference evidence="1 2" key="1">
    <citation type="journal article" date="2021" name="Sci. Rep.">
        <title>Genome sequencing of the multicellular alga Astrephomene provides insights into convergent evolution of germ-soma differentiation.</title>
        <authorList>
            <person name="Yamashita S."/>
            <person name="Yamamoto K."/>
            <person name="Matsuzaki R."/>
            <person name="Suzuki S."/>
            <person name="Yamaguchi H."/>
            <person name="Hirooka S."/>
            <person name="Minakuchi Y."/>
            <person name="Miyagishima S."/>
            <person name="Kawachi M."/>
            <person name="Toyoda A."/>
            <person name="Nozaki H."/>
        </authorList>
    </citation>
    <scope>NUCLEOTIDE SEQUENCE [LARGE SCALE GENOMIC DNA]</scope>
    <source>
        <strain evidence="1 2">NIES-4017</strain>
    </source>
</reference>
<dbReference type="EMBL" id="BMAR01000050">
    <property type="protein sequence ID" value="GFR51490.1"/>
    <property type="molecule type" value="Genomic_DNA"/>
</dbReference>
<feature type="non-terminal residue" evidence="1">
    <location>
        <position position="1"/>
    </location>
</feature>
<dbReference type="GO" id="GO:0003972">
    <property type="term" value="F:RNA ligase (ATP) activity"/>
    <property type="evidence" value="ECO:0007669"/>
    <property type="project" value="InterPro"/>
</dbReference>
<protein>
    <submittedName>
        <fullName evidence="1">Uncharacterized protein</fullName>
    </submittedName>
</protein>
<feature type="non-terminal residue" evidence="1">
    <location>
        <position position="123"/>
    </location>
</feature>
<dbReference type="GO" id="GO:0006388">
    <property type="term" value="P:tRNA splicing, via endonucleolytic cleavage and ligation"/>
    <property type="evidence" value="ECO:0007669"/>
    <property type="project" value="InterPro"/>
</dbReference>
<comment type="caution">
    <text evidence="1">The sequence shown here is derived from an EMBL/GenBank/DDBJ whole genome shotgun (WGS) entry which is preliminary data.</text>
</comment>